<dbReference type="SUPFAM" id="SSF52172">
    <property type="entry name" value="CheY-like"/>
    <property type="match status" value="1"/>
</dbReference>
<dbReference type="PROSITE" id="PS50113">
    <property type="entry name" value="PAC"/>
    <property type="match status" value="2"/>
</dbReference>
<dbReference type="InterPro" id="IPR036097">
    <property type="entry name" value="HisK_dim/P_sf"/>
</dbReference>
<dbReference type="EC" id="2.7.13.3" evidence="2"/>
<evidence type="ECO:0000259" key="9">
    <source>
        <dbReference type="PROSITE" id="PS50110"/>
    </source>
</evidence>
<feature type="modified residue" description="4-aspartylphosphate" evidence="5">
    <location>
        <position position="1310"/>
    </location>
</feature>
<dbReference type="RefSeq" id="WP_201650565.1">
    <property type="nucleotide sequence ID" value="NZ_CAJHCS010000008.1"/>
</dbReference>
<dbReference type="PROSITE" id="PS50112">
    <property type="entry name" value="PAS"/>
    <property type="match status" value="1"/>
</dbReference>
<dbReference type="CDD" id="cd00130">
    <property type="entry name" value="PAS"/>
    <property type="match status" value="2"/>
</dbReference>
<dbReference type="InterPro" id="IPR050903">
    <property type="entry name" value="Bact_Chemotaxis_MeTrfase"/>
</dbReference>
<evidence type="ECO:0000256" key="7">
    <source>
        <dbReference type="SAM" id="MobiDB-lite"/>
    </source>
</evidence>
<keyword evidence="14" id="KW-0808">Transferase</keyword>
<keyword evidence="14" id="KW-0489">Methyltransferase</keyword>
<evidence type="ECO:0000256" key="6">
    <source>
        <dbReference type="SAM" id="Coils"/>
    </source>
</evidence>
<dbReference type="Pfam" id="PF00512">
    <property type="entry name" value="HisKA"/>
    <property type="match status" value="1"/>
</dbReference>
<keyword evidence="15" id="KW-1185">Reference proteome</keyword>
<dbReference type="SUPFAM" id="SSF47757">
    <property type="entry name" value="Chemotaxis receptor methyltransferase CheR, N-terminal domain"/>
    <property type="match status" value="1"/>
</dbReference>
<dbReference type="SMART" id="SM00387">
    <property type="entry name" value="HATPase_c"/>
    <property type="match status" value="1"/>
</dbReference>
<dbReference type="CDD" id="cd02440">
    <property type="entry name" value="AdoMet_MTases"/>
    <property type="match status" value="1"/>
</dbReference>
<keyword evidence="4" id="KW-0378">Hydrolase</keyword>
<evidence type="ECO:0000259" key="13">
    <source>
        <dbReference type="PROSITE" id="PS50123"/>
    </source>
</evidence>
<feature type="domain" description="PAC" evidence="11">
    <location>
        <begin position="822"/>
        <end position="872"/>
    </location>
</feature>
<feature type="active site" evidence="4">
    <location>
        <position position="29"/>
    </location>
</feature>
<dbReference type="InterPro" id="IPR029063">
    <property type="entry name" value="SAM-dependent_MTases_sf"/>
</dbReference>
<dbReference type="Gene3D" id="3.30.450.20">
    <property type="entry name" value="PAS domain"/>
    <property type="match status" value="2"/>
</dbReference>
<dbReference type="Gene3D" id="3.40.50.180">
    <property type="entry name" value="Methylesterase CheB, C-terminal domain"/>
    <property type="match status" value="1"/>
</dbReference>
<dbReference type="Pfam" id="PF03705">
    <property type="entry name" value="CheR_N"/>
    <property type="match status" value="1"/>
</dbReference>
<dbReference type="Pfam" id="PF13596">
    <property type="entry name" value="PAS_10"/>
    <property type="match status" value="1"/>
</dbReference>
<evidence type="ECO:0000256" key="3">
    <source>
        <dbReference type="ARBA" id="ARBA00022500"/>
    </source>
</evidence>
<dbReference type="NCBIfam" id="TIGR00229">
    <property type="entry name" value="sensory_box"/>
    <property type="match status" value="2"/>
</dbReference>
<feature type="domain" description="CheB-type methylesterase" evidence="12">
    <location>
        <begin position="20"/>
        <end position="201"/>
    </location>
</feature>
<dbReference type="GO" id="GO:0032259">
    <property type="term" value="P:methylation"/>
    <property type="evidence" value="ECO:0007669"/>
    <property type="project" value="UniProtKB-KW"/>
</dbReference>
<dbReference type="InterPro" id="IPR011006">
    <property type="entry name" value="CheY-like_superfamily"/>
</dbReference>
<keyword evidence="3 4" id="KW-0145">Chemotaxis</keyword>
<dbReference type="InterPro" id="IPR001789">
    <property type="entry name" value="Sig_transdc_resp-reg_receiver"/>
</dbReference>
<keyword evidence="5" id="KW-0597">Phosphoprotein</keyword>
<evidence type="ECO:0000256" key="1">
    <source>
        <dbReference type="ARBA" id="ARBA00000085"/>
    </source>
</evidence>
<gene>
    <name evidence="14" type="ORF">V4C55_39510</name>
</gene>
<evidence type="ECO:0000256" key="2">
    <source>
        <dbReference type="ARBA" id="ARBA00012438"/>
    </source>
</evidence>
<dbReference type="SMART" id="SM00091">
    <property type="entry name" value="PAS"/>
    <property type="match status" value="3"/>
</dbReference>
<comment type="caution">
    <text evidence="14">The sequence shown here is derived from an EMBL/GenBank/DDBJ whole genome shotgun (WGS) entry which is preliminary data.</text>
</comment>
<feature type="active site" evidence="4">
    <location>
        <position position="148"/>
    </location>
</feature>
<dbReference type="SUPFAM" id="SSF53335">
    <property type="entry name" value="S-adenosyl-L-methionine-dependent methyltransferases"/>
    <property type="match status" value="1"/>
</dbReference>
<dbReference type="InterPro" id="IPR022642">
    <property type="entry name" value="CheR_C"/>
</dbReference>
<dbReference type="CDD" id="cd00082">
    <property type="entry name" value="HisKA"/>
    <property type="match status" value="1"/>
</dbReference>
<dbReference type="SMART" id="SM00138">
    <property type="entry name" value="MeTrc"/>
    <property type="match status" value="1"/>
</dbReference>
<dbReference type="SUPFAM" id="SSF55874">
    <property type="entry name" value="ATPase domain of HSP90 chaperone/DNA topoisomerase II/histidine kinase"/>
    <property type="match status" value="1"/>
</dbReference>
<evidence type="ECO:0000259" key="12">
    <source>
        <dbReference type="PROSITE" id="PS50122"/>
    </source>
</evidence>
<reference evidence="14 15" key="1">
    <citation type="submission" date="2024-01" db="EMBL/GenBank/DDBJ databases">
        <title>The diversity of rhizobia nodulating Mimosa spp. in eleven states of Brazil covering several biomes is determined by host plant, location, and edaphic factors.</title>
        <authorList>
            <person name="Rouws L."/>
            <person name="Barauna A."/>
            <person name="Beukes C."/>
            <person name="De Faria S.M."/>
            <person name="Gross E."/>
            <person name="Dos Reis Junior F.B."/>
            <person name="Simon M."/>
            <person name="Maluk M."/>
            <person name="Odee D.W."/>
            <person name="Kenicer G."/>
            <person name="Young J.P.W."/>
            <person name="Reis V.M."/>
            <person name="Zilli J."/>
            <person name="James E.K."/>
        </authorList>
    </citation>
    <scope>NUCLEOTIDE SEQUENCE [LARGE SCALE GENOMIC DNA]</scope>
    <source>
        <strain evidence="14 15">JPY77</strain>
    </source>
</reference>
<dbReference type="PROSITE" id="PS50122">
    <property type="entry name" value="CHEB"/>
    <property type="match status" value="1"/>
</dbReference>
<evidence type="ECO:0000259" key="11">
    <source>
        <dbReference type="PROSITE" id="PS50113"/>
    </source>
</evidence>
<feature type="domain" description="PAS" evidence="10">
    <location>
        <begin position="873"/>
        <end position="944"/>
    </location>
</feature>
<dbReference type="InterPro" id="IPR000014">
    <property type="entry name" value="PAS"/>
</dbReference>
<dbReference type="PROSITE" id="PS50123">
    <property type="entry name" value="CHER"/>
    <property type="match status" value="1"/>
</dbReference>
<dbReference type="InterPro" id="IPR035909">
    <property type="entry name" value="CheB_C"/>
</dbReference>
<feature type="domain" description="PAC" evidence="11">
    <location>
        <begin position="611"/>
        <end position="665"/>
    </location>
</feature>
<dbReference type="Pfam" id="PF02518">
    <property type="entry name" value="HATPase_c"/>
    <property type="match status" value="1"/>
</dbReference>
<dbReference type="Gene3D" id="3.40.50.150">
    <property type="entry name" value="Vaccinia Virus protein VP39"/>
    <property type="match status" value="1"/>
</dbReference>
<sequence length="1384" mass="153270">MTGGASAKSKGARVTAASLPFPVVGIGASAGGVQALSEFFRNAPATMDMAFVVILHLSADHESNADQILQRTTSMPVRQVTSATSIEKNHVYVIAPGKQLLMSDDHLRVSDRIEEGVKILTIDAFFRTLAQAHGAHAMGIVLSGTGSDGSVGLSHIKEAGGITMAQEPNDAEHPEMPQHAITTGQVDIILPVAAMPKKLLELWRNAQRIRIPYPEPVDHPEDSPEVQGAEAERALQDILAHLRVRTGHDFRHYKRATVLRRIERRLQVNALSSLEKYRDFLRGTPDETTALLADMLIGVTQFFRDREAFDVLRETVMPSLFRAANSDTQVRAWVAGCSTGEEAYSIALLMAQAREAAGSASAMQVFATDIDDTAIARARSGTYPASIAADVPADVLRRYFTQDGERYAISKPVRERILFAAHSLLRDPPFSHLDLISCRNVLIYLDRAVQRKILELFHFALRPDGYLFLGSAESADAADDLFSVVDKKHRVYRARKIVNRAKQAPAFPSLTLTSTTASDDAQASAVSAGPPLPPERRNFSFSALHQRVLEQYAPPSVIVDRESAIVHLSDNAGRFLRHAGGEPSTNIMSVVVPELRLDLRTTLFRAQQTGASVEARRVKSERDGHTSWINMTVRPFHDPGVNANFFLVLFDEVQERMSEEDETEGKGRDPVLMQLERELQHSREQLATTIEQYETSVEELKASNEELQAINEELRSATEELESSKEELQSVNEELTTLNAELHARVEDTAKANDDLQNIIVSSEIATVFVDKKIQVKRFTPSATHIFKLIDADLGRSLFDITHSLKHPTLAEDVKNAFETLKLIEREVQSHDGRWYLMRLLPYRTADDRIDGAVLTLIDITARHEAEEQARIGEQRLRLVAQSTNDYAIIVQDPSGRIVSWNAGAERIFGFAQEEVVGKDIELIYEPGDRQAHVAARERDLASSEGRADDERWHVTKDHRRVYCSGVVTPIVDPSFKGYAKIARDLTERKQRDDAREAALTHEQTERRKESDASQLKDDFMAVLSHELKHPLNLIGMKADILPRLPQTRDIEVVRETADAIRRAVRSQAQIIDDLLDLSRVRTGKLALDVVDVDIALILREIAQAADEDVAARRIELKVTGATQAAVVRGDRTRCEQILWNLVTNAIKFTPDGGRIELRLTREAAMVRLDVIDDGEGIDASELPYIFDMYRQGGRSRTKTGLGIGLALVRQLVEMHDGRVGARSDGIGRGTTMTVWLPPVSATDDLTRKVGQSQGSLKGARVMIAIGDPEVAASLEELLKLENVSTVLVPGASQALDTLAQQPVDVVIVDVRSLEDPHEFMALVKANPQLTDLRSIAVTESDREADRREAFEAGFHAQTGKPLDFGSLLQILNSFAPSLRSSSE</sequence>
<evidence type="ECO:0000256" key="5">
    <source>
        <dbReference type="PROSITE-ProRule" id="PRU00169"/>
    </source>
</evidence>
<feature type="domain" description="Response regulatory" evidence="9">
    <location>
        <begin position="1261"/>
        <end position="1376"/>
    </location>
</feature>
<dbReference type="Pfam" id="PF01339">
    <property type="entry name" value="CheB_methylest"/>
    <property type="match status" value="1"/>
</dbReference>
<dbReference type="CDD" id="cd16434">
    <property type="entry name" value="CheB-CheR_fusion"/>
    <property type="match status" value="1"/>
</dbReference>
<name>A0ABU9QQW5_9BURK</name>
<dbReference type="SUPFAM" id="SSF55785">
    <property type="entry name" value="PYP-like sensor domain (PAS domain)"/>
    <property type="match status" value="3"/>
</dbReference>
<dbReference type="InterPro" id="IPR035965">
    <property type="entry name" value="PAS-like_dom_sf"/>
</dbReference>
<feature type="domain" description="CheR-type methyltransferase" evidence="13">
    <location>
        <begin position="231"/>
        <end position="497"/>
    </location>
</feature>
<evidence type="ECO:0000313" key="15">
    <source>
        <dbReference type="Proteomes" id="UP001494588"/>
    </source>
</evidence>
<dbReference type="Proteomes" id="UP001494588">
    <property type="component" value="Unassembled WGS sequence"/>
</dbReference>
<feature type="active site" evidence="4">
    <location>
        <position position="56"/>
    </location>
</feature>
<dbReference type="EMBL" id="JAZHGC010000061">
    <property type="protein sequence ID" value="MEM5291821.1"/>
    <property type="molecule type" value="Genomic_DNA"/>
</dbReference>
<dbReference type="InterPro" id="IPR036890">
    <property type="entry name" value="HATPase_C_sf"/>
</dbReference>
<keyword evidence="6" id="KW-0175">Coiled coil</keyword>
<dbReference type="GO" id="GO:0008168">
    <property type="term" value="F:methyltransferase activity"/>
    <property type="evidence" value="ECO:0007669"/>
    <property type="project" value="UniProtKB-KW"/>
</dbReference>
<protein>
    <recommendedName>
        <fullName evidence="2">histidine kinase</fullName>
        <ecNumber evidence="2">2.7.13.3</ecNumber>
    </recommendedName>
</protein>
<dbReference type="Gene3D" id="3.40.50.2300">
    <property type="match status" value="1"/>
</dbReference>
<dbReference type="InterPro" id="IPR003594">
    <property type="entry name" value="HATPase_dom"/>
</dbReference>
<dbReference type="Pfam" id="PF00989">
    <property type="entry name" value="PAS"/>
    <property type="match status" value="2"/>
</dbReference>
<dbReference type="InterPro" id="IPR005467">
    <property type="entry name" value="His_kinase_dom"/>
</dbReference>
<feature type="domain" description="Histidine kinase" evidence="8">
    <location>
        <begin position="1023"/>
        <end position="1241"/>
    </location>
</feature>
<dbReference type="PROSITE" id="PS50110">
    <property type="entry name" value="RESPONSE_REGULATORY"/>
    <property type="match status" value="1"/>
</dbReference>
<dbReference type="Gene3D" id="3.30.565.10">
    <property type="entry name" value="Histidine kinase-like ATPase, C-terminal domain"/>
    <property type="match status" value="1"/>
</dbReference>
<dbReference type="InterPro" id="IPR003661">
    <property type="entry name" value="HisK_dim/P_dom"/>
</dbReference>
<dbReference type="PANTHER" id="PTHR24422:SF27">
    <property type="entry name" value="PROTEIN-GLUTAMATE O-METHYLTRANSFERASE"/>
    <property type="match status" value="1"/>
</dbReference>
<dbReference type="InterPro" id="IPR022641">
    <property type="entry name" value="CheR_N"/>
</dbReference>
<dbReference type="SUPFAM" id="SSF47384">
    <property type="entry name" value="Homodimeric domain of signal transducing histidine kinase"/>
    <property type="match status" value="1"/>
</dbReference>
<dbReference type="InterPro" id="IPR000700">
    <property type="entry name" value="PAS-assoc_C"/>
</dbReference>
<dbReference type="PRINTS" id="PR00996">
    <property type="entry name" value="CHERMTFRASE"/>
</dbReference>
<dbReference type="SMART" id="SM00388">
    <property type="entry name" value="HisKA"/>
    <property type="match status" value="1"/>
</dbReference>
<dbReference type="PANTHER" id="PTHR24422">
    <property type="entry name" value="CHEMOTAXIS PROTEIN METHYLTRANSFERASE"/>
    <property type="match status" value="1"/>
</dbReference>
<dbReference type="PROSITE" id="PS50109">
    <property type="entry name" value="HIS_KIN"/>
    <property type="match status" value="1"/>
</dbReference>
<dbReference type="Gene3D" id="1.10.287.130">
    <property type="match status" value="1"/>
</dbReference>
<feature type="coiled-coil region" evidence="6">
    <location>
        <begin position="672"/>
        <end position="745"/>
    </location>
</feature>
<dbReference type="InterPro" id="IPR000673">
    <property type="entry name" value="Sig_transdc_resp-reg_Me-estase"/>
</dbReference>
<proteinExistence type="predicted"/>
<dbReference type="SMART" id="SM00448">
    <property type="entry name" value="REC"/>
    <property type="match status" value="1"/>
</dbReference>
<dbReference type="InterPro" id="IPR000780">
    <property type="entry name" value="CheR_MeTrfase"/>
</dbReference>
<evidence type="ECO:0000259" key="8">
    <source>
        <dbReference type="PROSITE" id="PS50109"/>
    </source>
</evidence>
<dbReference type="Pfam" id="PF01739">
    <property type="entry name" value="CheR"/>
    <property type="match status" value="1"/>
</dbReference>
<dbReference type="CDD" id="cd00075">
    <property type="entry name" value="HATPase"/>
    <property type="match status" value="1"/>
</dbReference>
<dbReference type="InterPro" id="IPR013767">
    <property type="entry name" value="PAS_fold"/>
</dbReference>
<evidence type="ECO:0000313" key="14">
    <source>
        <dbReference type="EMBL" id="MEM5291821.1"/>
    </source>
</evidence>
<comment type="catalytic activity">
    <reaction evidence="1">
        <text>ATP + protein L-histidine = ADP + protein N-phospho-L-histidine.</text>
        <dbReference type="EC" id="2.7.13.3"/>
    </reaction>
</comment>
<accession>A0ABU9QQW5</accession>
<organism evidence="14 15">
    <name type="scientific">Paraburkholderia sabiae</name>
    <dbReference type="NCBI Taxonomy" id="273251"/>
    <lineage>
        <taxon>Bacteria</taxon>
        <taxon>Pseudomonadati</taxon>
        <taxon>Pseudomonadota</taxon>
        <taxon>Betaproteobacteria</taxon>
        <taxon>Burkholderiales</taxon>
        <taxon>Burkholderiaceae</taxon>
        <taxon>Paraburkholderia</taxon>
    </lineage>
</organism>
<dbReference type="SUPFAM" id="SSF52738">
    <property type="entry name" value="Methylesterase CheB, C-terminal domain"/>
    <property type="match status" value="1"/>
</dbReference>
<evidence type="ECO:0000256" key="4">
    <source>
        <dbReference type="PROSITE-ProRule" id="PRU00050"/>
    </source>
</evidence>
<evidence type="ECO:0000259" key="10">
    <source>
        <dbReference type="PROSITE" id="PS50112"/>
    </source>
</evidence>
<feature type="region of interest" description="Disordered" evidence="7">
    <location>
        <begin position="990"/>
        <end position="1014"/>
    </location>
</feature>